<evidence type="ECO:0000256" key="2">
    <source>
        <dbReference type="SAM" id="Phobius"/>
    </source>
</evidence>
<name>A0ABW3CIS2_9ACTN</name>
<feature type="non-terminal residue" evidence="3">
    <location>
        <position position="254"/>
    </location>
</feature>
<dbReference type="EMBL" id="JBHTIR010002764">
    <property type="protein sequence ID" value="MFD0854200.1"/>
    <property type="molecule type" value="Genomic_DNA"/>
</dbReference>
<feature type="compositionally biased region" description="Pro residues" evidence="1">
    <location>
        <begin position="14"/>
        <end position="23"/>
    </location>
</feature>
<feature type="region of interest" description="Disordered" evidence="1">
    <location>
        <begin position="1"/>
        <end position="29"/>
    </location>
</feature>
<keyword evidence="2" id="KW-1133">Transmembrane helix</keyword>
<reference evidence="4" key="1">
    <citation type="journal article" date="2019" name="Int. J. Syst. Evol. Microbiol.">
        <title>The Global Catalogue of Microorganisms (GCM) 10K type strain sequencing project: providing services to taxonomists for standard genome sequencing and annotation.</title>
        <authorList>
            <consortium name="The Broad Institute Genomics Platform"/>
            <consortium name="The Broad Institute Genome Sequencing Center for Infectious Disease"/>
            <person name="Wu L."/>
            <person name="Ma J."/>
        </authorList>
    </citation>
    <scope>NUCLEOTIDE SEQUENCE [LARGE SCALE GENOMIC DNA]</scope>
    <source>
        <strain evidence="4">JCM 31696</strain>
    </source>
</reference>
<keyword evidence="2" id="KW-0812">Transmembrane</keyword>
<organism evidence="3 4">
    <name type="scientific">Actinomadura adrarensis</name>
    <dbReference type="NCBI Taxonomy" id="1819600"/>
    <lineage>
        <taxon>Bacteria</taxon>
        <taxon>Bacillati</taxon>
        <taxon>Actinomycetota</taxon>
        <taxon>Actinomycetes</taxon>
        <taxon>Streptosporangiales</taxon>
        <taxon>Thermomonosporaceae</taxon>
        <taxon>Actinomadura</taxon>
    </lineage>
</organism>
<gene>
    <name evidence="3" type="ORF">ACFQ07_18325</name>
</gene>
<protein>
    <submittedName>
        <fullName evidence="3">Uncharacterized protein</fullName>
    </submittedName>
</protein>
<sequence>MTTSNPMATSDHMPTPPEPPGPPPKRKGKAGKVVVTVLVLALAGGGTYWYRVSSLNGNDDAAGVNEVTRASAQQQSTLVDQEDTRIMQVHANHQSQLADGGGRASQVREPYIANSANGRTLVLPQRREPYYVDELVSKRVLEQQGDGTYLLTMSILAVEGAKVVLQNGSGPLTIRMRSVPGSFSSLVGFGASIRVNGSAQNPVRFTSWNDNTRRPDREVSDGRSYIRAIGGEFSMTHAQVSDLGFWSGRTGGLA</sequence>
<accession>A0ABW3CIS2</accession>
<dbReference type="Proteomes" id="UP001597083">
    <property type="component" value="Unassembled WGS sequence"/>
</dbReference>
<comment type="caution">
    <text evidence="3">The sequence shown here is derived from an EMBL/GenBank/DDBJ whole genome shotgun (WGS) entry which is preliminary data.</text>
</comment>
<feature type="transmembrane region" description="Helical" evidence="2">
    <location>
        <begin position="33"/>
        <end position="50"/>
    </location>
</feature>
<evidence type="ECO:0000256" key="1">
    <source>
        <dbReference type="SAM" id="MobiDB-lite"/>
    </source>
</evidence>
<dbReference type="InterPro" id="IPR012334">
    <property type="entry name" value="Pectin_lyas_fold"/>
</dbReference>
<proteinExistence type="predicted"/>
<keyword evidence="4" id="KW-1185">Reference proteome</keyword>
<keyword evidence="2" id="KW-0472">Membrane</keyword>
<dbReference type="Gene3D" id="2.160.20.10">
    <property type="entry name" value="Single-stranded right-handed beta-helix, Pectin lyase-like"/>
    <property type="match status" value="1"/>
</dbReference>
<evidence type="ECO:0000313" key="3">
    <source>
        <dbReference type="EMBL" id="MFD0854200.1"/>
    </source>
</evidence>
<evidence type="ECO:0000313" key="4">
    <source>
        <dbReference type="Proteomes" id="UP001597083"/>
    </source>
</evidence>